<dbReference type="PROSITE" id="PS50059">
    <property type="entry name" value="FKBP_PPIASE"/>
    <property type="match status" value="1"/>
</dbReference>
<keyword evidence="3 5" id="KW-0697">Rotamase</keyword>
<comment type="caution">
    <text evidence="10">The sequence shown here is derived from an EMBL/GenBank/DDBJ whole genome shotgun (WGS) entry which is preliminary data.</text>
</comment>
<evidence type="ECO:0000256" key="2">
    <source>
        <dbReference type="ARBA" id="ARBA00006577"/>
    </source>
</evidence>
<sequence length="188" mass="19938">MTDITRVPLQPIKKGSLTKLWLGVIVAILLGGGLAWAAAPKMLEVETLTEGSGRAPQMGDIVFVDYVGTLSDGTVFERSPASPFPPGVFPDGTPIVLEEGAFIPGFLNGLMRTRDGGKYRIEIPSDEAYGASPRAGSSIPPNSDLIFEVTVHGVLSREEAEGRMQQLQAMMGAMQQQQATEGAPAPVE</sequence>
<dbReference type="PANTHER" id="PTHR43811">
    <property type="entry name" value="FKBP-TYPE PEPTIDYL-PROLYL CIS-TRANS ISOMERASE FKPA"/>
    <property type="match status" value="1"/>
</dbReference>
<feature type="transmembrane region" description="Helical" evidence="8">
    <location>
        <begin position="20"/>
        <end position="39"/>
    </location>
</feature>
<keyword evidence="11" id="KW-1185">Reference proteome</keyword>
<evidence type="ECO:0000256" key="3">
    <source>
        <dbReference type="ARBA" id="ARBA00023110"/>
    </source>
</evidence>
<comment type="similarity">
    <text evidence="2 6">Belongs to the FKBP-type PPIase family.</text>
</comment>
<dbReference type="Pfam" id="PF00254">
    <property type="entry name" value="FKBP_C"/>
    <property type="match status" value="1"/>
</dbReference>
<dbReference type="PANTHER" id="PTHR43811:SF19">
    <property type="entry name" value="39 KDA FK506-BINDING NUCLEAR PROTEIN"/>
    <property type="match status" value="1"/>
</dbReference>
<feature type="compositionally biased region" description="Low complexity" evidence="7">
    <location>
        <begin position="168"/>
        <end position="179"/>
    </location>
</feature>
<evidence type="ECO:0000313" key="11">
    <source>
        <dbReference type="Proteomes" id="UP000783253"/>
    </source>
</evidence>
<keyword evidence="8" id="KW-0812">Transmembrane</keyword>
<evidence type="ECO:0000256" key="4">
    <source>
        <dbReference type="ARBA" id="ARBA00023235"/>
    </source>
</evidence>
<keyword evidence="8" id="KW-1133">Transmembrane helix</keyword>
<dbReference type="Proteomes" id="UP000783253">
    <property type="component" value="Unassembled WGS sequence"/>
</dbReference>
<feature type="region of interest" description="Disordered" evidence="7">
    <location>
        <begin position="168"/>
        <end position="188"/>
    </location>
</feature>
<gene>
    <name evidence="10" type="ORF">K3152_07245</name>
</gene>
<feature type="domain" description="PPIase FKBP-type" evidence="9">
    <location>
        <begin position="59"/>
        <end position="155"/>
    </location>
</feature>
<keyword evidence="8" id="KW-0472">Membrane</keyword>
<evidence type="ECO:0000256" key="6">
    <source>
        <dbReference type="RuleBase" id="RU003915"/>
    </source>
</evidence>
<dbReference type="InterPro" id="IPR001179">
    <property type="entry name" value="PPIase_FKBP_dom"/>
</dbReference>
<evidence type="ECO:0000259" key="9">
    <source>
        <dbReference type="PROSITE" id="PS50059"/>
    </source>
</evidence>
<protein>
    <recommendedName>
        <fullName evidence="6">Peptidyl-prolyl cis-trans isomerase</fullName>
        <ecNumber evidence="6">5.2.1.8</ecNumber>
    </recommendedName>
</protein>
<accession>A0ABS7IYB0</accession>
<dbReference type="Gene3D" id="3.10.50.40">
    <property type="match status" value="1"/>
</dbReference>
<dbReference type="InterPro" id="IPR046357">
    <property type="entry name" value="PPIase_dom_sf"/>
</dbReference>
<name>A0ABS7IYB0_9SPHN</name>
<proteinExistence type="inferred from homology"/>
<keyword evidence="4 5" id="KW-0413">Isomerase</keyword>
<dbReference type="EMBL" id="JAIGNK010000002">
    <property type="protein sequence ID" value="MBX7458039.1"/>
    <property type="molecule type" value="Genomic_DNA"/>
</dbReference>
<evidence type="ECO:0000256" key="7">
    <source>
        <dbReference type="SAM" id="MobiDB-lite"/>
    </source>
</evidence>
<evidence type="ECO:0000256" key="8">
    <source>
        <dbReference type="SAM" id="Phobius"/>
    </source>
</evidence>
<dbReference type="EC" id="5.2.1.8" evidence="6"/>
<reference evidence="10 11" key="1">
    <citation type="submission" date="2021-08" db="EMBL/GenBank/DDBJ databases">
        <title>Comparative Genomics Analysis of the Genus Qipengyuania Reveals Extensive Genetic Diversity and Metabolic Versatility, Including the Description of Fifteen Novel Species.</title>
        <authorList>
            <person name="Liu Y."/>
        </authorList>
    </citation>
    <scope>NUCLEOTIDE SEQUENCE [LARGE SCALE GENOMIC DNA]</scope>
    <source>
        <strain evidence="10 11">1NDH17</strain>
    </source>
</reference>
<evidence type="ECO:0000313" key="10">
    <source>
        <dbReference type="EMBL" id="MBX7458039.1"/>
    </source>
</evidence>
<organism evidence="10 11">
    <name type="scientific">Qipengyuania polymorpha</name>
    <dbReference type="NCBI Taxonomy" id="2867234"/>
    <lineage>
        <taxon>Bacteria</taxon>
        <taxon>Pseudomonadati</taxon>
        <taxon>Pseudomonadota</taxon>
        <taxon>Alphaproteobacteria</taxon>
        <taxon>Sphingomonadales</taxon>
        <taxon>Erythrobacteraceae</taxon>
        <taxon>Qipengyuania</taxon>
    </lineage>
</organism>
<evidence type="ECO:0000256" key="5">
    <source>
        <dbReference type="PROSITE-ProRule" id="PRU00277"/>
    </source>
</evidence>
<dbReference type="SUPFAM" id="SSF54534">
    <property type="entry name" value="FKBP-like"/>
    <property type="match status" value="1"/>
</dbReference>
<comment type="catalytic activity">
    <reaction evidence="1 5 6">
        <text>[protein]-peptidylproline (omega=180) = [protein]-peptidylproline (omega=0)</text>
        <dbReference type="Rhea" id="RHEA:16237"/>
        <dbReference type="Rhea" id="RHEA-COMP:10747"/>
        <dbReference type="Rhea" id="RHEA-COMP:10748"/>
        <dbReference type="ChEBI" id="CHEBI:83833"/>
        <dbReference type="ChEBI" id="CHEBI:83834"/>
        <dbReference type="EC" id="5.2.1.8"/>
    </reaction>
</comment>
<evidence type="ECO:0000256" key="1">
    <source>
        <dbReference type="ARBA" id="ARBA00000971"/>
    </source>
</evidence>
<dbReference type="GO" id="GO:0016853">
    <property type="term" value="F:isomerase activity"/>
    <property type="evidence" value="ECO:0007669"/>
    <property type="project" value="UniProtKB-KW"/>
</dbReference>
<dbReference type="RefSeq" id="WP_221573437.1">
    <property type="nucleotide sequence ID" value="NZ_JAIGNK010000002.1"/>
</dbReference>